<dbReference type="PROSITE" id="PS00336">
    <property type="entry name" value="BETA_LACTAMASE_C"/>
    <property type="match status" value="1"/>
</dbReference>
<dbReference type="GO" id="GO:0030288">
    <property type="term" value="C:outer membrane-bounded periplasmic space"/>
    <property type="evidence" value="ECO:0007669"/>
    <property type="project" value="InterPro"/>
</dbReference>
<comment type="similarity">
    <text evidence="2 5">Belongs to the class-C beta-lactamase family.</text>
</comment>
<evidence type="ECO:0000256" key="2">
    <source>
        <dbReference type="ARBA" id="ARBA00007840"/>
    </source>
</evidence>
<keyword evidence="3 5" id="KW-0378">Hydrolase</keyword>
<evidence type="ECO:0000256" key="3">
    <source>
        <dbReference type="ARBA" id="ARBA00022801"/>
    </source>
</evidence>
<evidence type="ECO:0000259" key="7">
    <source>
        <dbReference type="Pfam" id="PF00144"/>
    </source>
</evidence>
<sequence>MGPRCAEWKLYRVLVFDRRLLPAVAAALLLLSVACTPASRDDPETTEPAVGGLAAAVDAAYGPLLDEYDVPGLAVAVSVDGQSHLFEYGVASTDTGEAVTADTVFEIGSVSKTFTTLLAALAQERGQLSLDDHPGRYVPELGGHPIDAATLLNLATYTAGGLPLQFPDTVTDEAEMISYFQQWRPTAPPGQLREYSNPSIGLLGHATAAALDEDFTALIEGQLFPALGLRHSYIDVPESEIGHYAWGYNSDGEPVRVNPGVFDAQAYGVKTTAADLIEFVEANMDPTGLDPELRRAVEATHDGHFELGAMTQGLGWEQYRYPVSLDDLLAGNSTTVSLEAQPVNPAPEGQSSTATLFNKTGSTDGFGAYVVFVPEQRIGIAMLANKNFPNSARITAAHAVLDHLSG</sequence>
<dbReference type="GO" id="GO:0017001">
    <property type="term" value="P:antibiotic catabolic process"/>
    <property type="evidence" value="ECO:0007669"/>
    <property type="project" value="InterPro"/>
</dbReference>
<evidence type="ECO:0000256" key="1">
    <source>
        <dbReference type="ARBA" id="ARBA00001526"/>
    </source>
</evidence>
<dbReference type="Pfam" id="PF00144">
    <property type="entry name" value="Beta-lactamase"/>
    <property type="match status" value="1"/>
</dbReference>
<comment type="catalytic activity">
    <reaction evidence="1 5">
        <text>a beta-lactam + H2O = a substituted beta-amino acid</text>
        <dbReference type="Rhea" id="RHEA:20401"/>
        <dbReference type="ChEBI" id="CHEBI:15377"/>
        <dbReference type="ChEBI" id="CHEBI:35627"/>
        <dbReference type="ChEBI" id="CHEBI:140347"/>
        <dbReference type="EC" id="3.5.2.6"/>
    </reaction>
</comment>
<evidence type="ECO:0000313" key="8">
    <source>
        <dbReference type="EMBL" id="VEG50282.1"/>
    </source>
</evidence>
<feature type="chain" id="PRO_5018650880" description="Beta-lactamase" evidence="6">
    <location>
        <begin position="41"/>
        <end position="406"/>
    </location>
</feature>
<evidence type="ECO:0000256" key="4">
    <source>
        <dbReference type="ARBA" id="ARBA00023251"/>
    </source>
</evidence>
<feature type="signal peptide" evidence="6">
    <location>
        <begin position="1"/>
        <end position="40"/>
    </location>
</feature>
<keyword evidence="6" id="KW-0732">Signal</keyword>
<dbReference type="Gene3D" id="3.40.710.10">
    <property type="entry name" value="DD-peptidase/beta-lactamase superfamily"/>
    <property type="match status" value="1"/>
</dbReference>
<dbReference type="InterPro" id="IPR001466">
    <property type="entry name" value="Beta-lactam-related"/>
</dbReference>
<proteinExistence type="inferred from homology"/>
<organism evidence="8 9">
    <name type="scientific">Mycolicibacterium chitae</name>
    <name type="common">Mycobacterium chitae</name>
    <dbReference type="NCBI Taxonomy" id="1792"/>
    <lineage>
        <taxon>Bacteria</taxon>
        <taxon>Bacillati</taxon>
        <taxon>Actinomycetota</taxon>
        <taxon>Actinomycetes</taxon>
        <taxon>Mycobacteriales</taxon>
        <taxon>Mycobacteriaceae</taxon>
        <taxon>Mycolicibacterium</taxon>
    </lineage>
</organism>
<evidence type="ECO:0000256" key="5">
    <source>
        <dbReference type="RuleBase" id="RU361140"/>
    </source>
</evidence>
<evidence type="ECO:0000256" key="6">
    <source>
        <dbReference type="SAM" id="SignalP"/>
    </source>
</evidence>
<dbReference type="PANTHER" id="PTHR46825">
    <property type="entry name" value="D-ALANYL-D-ALANINE-CARBOXYPEPTIDASE/ENDOPEPTIDASE AMPH"/>
    <property type="match status" value="1"/>
</dbReference>
<keyword evidence="9" id="KW-1185">Reference proteome</keyword>
<protein>
    <recommendedName>
        <fullName evidence="5">Beta-lactamase</fullName>
        <ecNumber evidence="5">3.5.2.6</ecNumber>
    </recommendedName>
</protein>
<dbReference type="PANTHER" id="PTHR46825:SF8">
    <property type="entry name" value="BETA-LACTAMASE-RELATED"/>
    <property type="match status" value="1"/>
</dbReference>
<dbReference type="NCBIfam" id="NF033085">
    <property type="entry name" value="bla_class_C"/>
    <property type="match status" value="1"/>
</dbReference>
<dbReference type="AlphaFoldDB" id="A0A3S4RW45"/>
<dbReference type="Proteomes" id="UP000282551">
    <property type="component" value="Chromosome"/>
</dbReference>
<feature type="domain" description="Beta-lactamase-related" evidence="7">
    <location>
        <begin position="58"/>
        <end position="403"/>
    </location>
</feature>
<accession>A0A3S4RW45</accession>
<reference evidence="8 9" key="1">
    <citation type="submission" date="2018-12" db="EMBL/GenBank/DDBJ databases">
        <authorList>
            <consortium name="Pathogen Informatics"/>
        </authorList>
    </citation>
    <scope>NUCLEOTIDE SEQUENCE [LARGE SCALE GENOMIC DNA]</scope>
    <source>
        <strain evidence="8 9">NCTC10485</strain>
    </source>
</reference>
<keyword evidence="4 5" id="KW-0046">Antibiotic resistance</keyword>
<gene>
    <name evidence="8" type="primary">ampC_3</name>
    <name evidence="8" type="ORF">NCTC10485_04600</name>
</gene>
<dbReference type="PROSITE" id="PS51257">
    <property type="entry name" value="PROKAR_LIPOPROTEIN"/>
    <property type="match status" value="1"/>
</dbReference>
<evidence type="ECO:0000313" key="9">
    <source>
        <dbReference type="Proteomes" id="UP000282551"/>
    </source>
</evidence>
<name>A0A3S4RW45_MYCCI</name>
<dbReference type="InterPro" id="IPR050491">
    <property type="entry name" value="AmpC-like"/>
</dbReference>
<dbReference type="SUPFAM" id="SSF56601">
    <property type="entry name" value="beta-lactamase/transpeptidase-like"/>
    <property type="match status" value="1"/>
</dbReference>
<dbReference type="EMBL" id="LR134355">
    <property type="protein sequence ID" value="VEG50282.1"/>
    <property type="molecule type" value="Genomic_DNA"/>
</dbReference>
<dbReference type="EC" id="3.5.2.6" evidence="5"/>
<dbReference type="GO" id="GO:0046677">
    <property type="term" value="P:response to antibiotic"/>
    <property type="evidence" value="ECO:0007669"/>
    <property type="project" value="UniProtKB-UniRule"/>
</dbReference>
<dbReference type="GO" id="GO:0008800">
    <property type="term" value="F:beta-lactamase activity"/>
    <property type="evidence" value="ECO:0007669"/>
    <property type="project" value="UniProtKB-UniRule"/>
</dbReference>
<dbReference type="InterPro" id="IPR058136">
    <property type="entry name" value="AmpC"/>
</dbReference>
<dbReference type="InterPro" id="IPR001586">
    <property type="entry name" value="Beta-lactam_class-C_AS"/>
</dbReference>
<dbReference type="InterPro" id="IPR012338">
    <property type="entry name" value="Beta-lactam/transpept-like"/>
</dbReference>